<evidence type="ECO:0000313" key="2">
    <source>
        <dbReference type="EMBL" id="OMP67335.1"/>
    </source>
</evidence>
<proteinExistence type="predicted"/>
<keyword evidence="1" id="KW-1133">Transmembrane helix</keyword>
<gene>
    <name evidence="2" type="ORF">BTO28_07390</name>
</gene>
<dbReference type="RefSeq" id="WP_076764904.1">
    <property type="nucleotide sequence ID" value="NZ_MSFI01000010.1"/>
</dbReference>
<organism evidence="2 3">
    <name type="scientific">Domibacillus epiphyticus</name>
    <dbReference type="NCBI Taxonomy" id="1714355"/>
    <lineage>
        <taxon>Bacteria</taxon>
        <taxon>Bacillati</taxon>
        <taxon>Bacillota</taxon>
        <taxon>Bacilli</taxon>
        <taxon>Bacillales</taxon>
        <taxon>Bacillaceae</taxon>
        <taxon>Domibacillus</taxon>
    </lineage>
</organism>
<keyword evidence="1" id="KW-0812">Transmembrane</keyword>
<feature type="transmembrane region" description="Helical" evidence="1">
    <location>
        <begin position="99"/>
        <end position="117"/>
    </location>
</feature>
<keyword evidence="3" id="KW-1185">Reference proteome</keyword>
<evidence type="ECO:0000313" key="3">
    <source>
        <dbReference type="Proteomes" id="UP000188613"/>
    </source>
</evidence>
<dbReference type="OrthoDB" id="2111682at2"/>
<dbReference type="InterPro" id="IPR019649">
    <property type="entry name" value="DUF2512"/>
</dbReference>
<reference evidence="2 3" key="1">
    <citation type="submission" date="2016-12" db="EMBL/GenBank/DDBJ databases">
        <title>Domibacillus sp. SAB 38T whole genome sequencing.</title>
        <authorList>
            <person name="Verma A."/>
            <person name="Ojha A.K."/>
            <person name="Krishnamurthi S."/>
        </authorList>
    </citation>
    <scope>NUCLEOTIDE SEQUENCE [LARGE SCALE GENOMIC DNA]</scope>
    <source>
        <strain evidence="2 3">SAB 38</strain>
    </source>
</reference>
<dbReference type="Proteomes" id="UP000188613">
    <property type="component" value="Unassembled WGS sequence"/>
</dbReference>
<name>A0A1V2A8J9_9BACI</name>
<dbReference type="STRING" id="1714355.BTO28_07390"/>
<evidence type="ECO:0000256" key="1">
    <source>
        <dbReference type="SAM" id="Phobius"/>
    </source>
</evidence>
<dbReference type="EMBL" id="MSFI01000010">
    <property type="protein sequence ID" value="OMP67335.1"/>
    <property type="molecule type" value="Genomic_DNA"/>
</dbReference>
<dbReference type="Pfam" id="PF10710">
    <property type="entry name" value="DUF2512"/>
    <property type="match status" value="1"/>
</dbReference>
<feature type="transmembrane region" description="Helical" evidence="1">
    <location>
        <begin position="34"/>
        <end position="53"/>
    </location>
</feature>
<sequence length="134" mass="14924">MDHVKALFIKFVMIAVVLGIVLTGIYDGEFQDTLLISVVLTIVAYIFGDLLVFRSAGDDEDRSADHVKRNTIATVSDAVLAFLIIWLMGKALFINDGDVLTASFLSALILAAGEWFFHKYLDNHVFDEKHHHAT</sequence>
<keyword evidence="1" id="KW-0472">Membrane</keyword>
<feature type="transmembrane region" description="Helical" evidence="1">
    <location>
        <begin position="7"/>
        <end position="28"/>
    </location>
</feature>
<accession>A0A1V2A8J9</accession>
<dbReference type="AlphaFoldDB" id="A0A1V2A8J9"/>
<comment type="caution">
    <text evidence="2">The sequence shown here is derived from an EMBL/GenBank/DDBJ whole genome shotgun (WGS) entry which is preliminary data.</text>
</comment>
<protein>
    <recommendedName>
        <fullName evidence="4">DUF2512 domain-containing protein</fullName>
    </recommendedName>
</protein>
<evidence type="ECO:0008006" key="4">
    <source>
        <dbReference type="Google" id="ProtNLM"/>
    </source>
</evidence>
<feature type="transmembrane region" description="Helical" evidence="1">
    <location>
        <begin position="74"/>
        <end position="93"/>
    </location>
</feature>